<evidence type="ECO:0000259" key="5">
    <source>
        <dbReference type="PROSITE" id="PS51017"/>
    </source>
</evidence>
<reference evidence="6 7" key="1">
    <citation type="journal article" date="2022" name="Cell">
        <title>Repeat-based holocentromeres influence genome architecture and karyotype evolution.</title>
        <authorList>
            <person name="Hofstatter P.G."/>
            <person name="Thangavel G."/>
            <person name="Lux T."/>
            <person name="Neumann P."/>
            <person name="Vondrak T."/>
            <person name="Novak P."/>
            <person name="Zhang M."/>
            <person name="Costa L."/>
            <person name="Castellani M."/>
            <person name="Scott A."/>
            <person name="Toegelov H."/>
            <person name="Fuchs J."/>
            <person name="Mata-Sucre Y."/>
            <person name="Dias Y."/>
            <person name="Vanzela A.L.L."/>
            <person name="Huettel B."/>
            <person name="Almeida C.C.S."/>
            <person name="Simkova H."/>
            <person name="Souza G."/>
            <person name="Pedrosa-Harand A."/>
            <person name="Macas J."/>
            <person name="Mayer K.F.X."/>
            <person name="Houben A."/>
            <person name="Marques A."/>
        </authorList>
    </citation>
    <scope>NUCLEOTIDE SEQUENCE [LARGE SCALE GENOMIC DNA]</scope>
    <source>
        <strain evidence="6">RhyTen1mFocal</strain>
    </source>
</reference>
<dbReference type="Pfam" id="PF06203">
    <property type="entry name" value="CCT"/>
    <property type="match status" value="1"/>
</dbReference>
<evidence type="ECO:0000256" key="2">
    <source>
        <dbReference type="ARBA" id="ARBA00023242"/>
    </source>
</evidence>
<comment type="subcellular location">
    <subcellularLocation>
        <location evidence="1 3">Nucleus</location>
    </subcellularLocation>
</comment>
<sequence length="236" mass="26528">MSASIDPPCDVCRSASYNTCLHRTDLNRTIPIFPETTGEQSGLHEFQFFSKEDSVARLFQDRPQAQAPQVSVNEDQPHVMPVSRHLDELRMPFNLRLGLTFDVSLTRNSASPAKSVPAAGSIDGVGVMQTAASSTTIMSFSTVFTDASSGNPKEAGETTSCQGDPTMEREAKVMRYKEKRQKRRYEKKIRYACRKAYAEMRPRIKGRFAKLPETSQPMPESPPYDPNRVDLGWFRL</sequence>
<accession>A0AAD6EMG9</accession>
<evidence type="ECO:0000256" key="4">
    <source>
        <dbReference type="SAM" id="MobiDB-lite"/>
    </source>
</evidence>
<feature type="domain" description="CCT" evidence="5">
    <location>
        <begin position="169"/>
        <end position="211"/>
    </location>
</feature>
<dbReference type="GO" id="GO:0003700">
    <property type="term" value="F:DNA-binding transcription factor activity"/>
    <property type="evidence" value="ECO:0007669"/>
    <property type="project" value="TreeGrafter"/>
</dbReference>
<proteinExistence type="predicted"/>
<dbReference type="PANTHER" id="PTHR31319">
    <property type="entry name" value="ZINC FINGER PROTEIN CONSTANS-LIKE 4"/>
    <property type="match status" value="1"/>
</dbReference>
<dbReference type="InterPro" id="IPR045281">
    <property type="entry name" value="CONSTANS-like"/>
</dbReference>
<evidence type="ECO:0000313" key="6">
    <source>
        <dbReference type="EMBL" id="KAJ3689883.1"/>
    </source>
</evidence>
<keyword evidence="2 3" id="KW-0539">Nucleus</keyword>
<evidence type="ECO:0000313" key="7">
    <source>
        <dbReference type="Proteomes" id="UP001210211"/>
    </source>
</evidence>
<protein>
    <recommendedName>
        <fullName evidence="5">CCT domain-containing protein</fullName>
    </recommendedName>
</protein>
<comment type="caution">
    <text evidence="6">The sequence shown here is derived from an EMBL/GenBank/DDBJ whole genome shotgun (WGS) entry which is preliminary data.</text>
</comment>
<organism evidence="6 7">
    <name type="scientific">Rhynchospora tenuis</name>
    <dbReference type="NCBI Taxonomy" id="198213"/>
    <lineage>
        <taxon>Eukaryota</taxon>
        <taxon>Viridiplantae</taxon>
        <taxon>Streptophyta</taxon>
        <taxon>Embryophyta</taxon>
        <taxon>Tracheophyta</taxon>
        <taxon>Spermatophyta</taxon>
        <taxon>Magnoliopsida</taxon>
        <taxon>Liliopsida</taxon>
        <taxon>Poales</taxon>
        <taxon>Cyperaceae</taxon>
        <taxon>Cyperoideae</taxon>
        <taxon>Rhynchosporeae</taxon>
        <taxon>Rhynchospora</taxon>
    </lineage>
</organism>
<evidence type="ECO:0000256" key="1">
    <source>
        <dbReference type="ARBA" id="ARBA00004123"/>
    </source>
</evidence>
<keyword evidence="7" id="KW-1185">Reference proteome</keyword>
<dbReference type="GO" id="GO:0005634">
    <property type="term" value="C:nucleus"/>
    <property type="evidence" value="ECO:0007669"/>
    <property type="project" value="UniProtKB-SubCell"/>
</dbReference>
<dbReference type="AlphaFoldDB" id="A0AAD6EMG9"/>
<gene>
    <name evidence="6" type="ORF">LUZ61_019047</name>
</gene>
<feature type="region of interest" description="Disordered" evidence="4">
    <location>
        <begin position="208"/>
        <end position="229"/>
    </location>
</feature>
<dbReference type="PROSITE" id="PS51017">
    <property type="entry name" value="CCT"/>
    <property type="match status" value="1"/>
</dbReference>
<dbReference type="InterPro" id="IPR010402">
    <property type="entry name" value="CCT_domain"/>
</dbReference>
<dbReference type="Proteomes" id="UP001210211">
    <property type="component" value="Unassembled WGS sequence"/>
</dbReference>
<evidence type="ECO:0000256" key="3">
    <source>
        <dbReference type="PROSITE-ProRule" id="PRU00357"/>
    </source>
</evidence>
<dbReference type="GO" id="GO:0009909">
    <property type="term" value="P:regulation of flower development"/>
    <property type="evidence" value="ECO:0007669"/>
    <property type="project" value="InterPro"/>
</dbReference>
<dbReference type="EMBL" id="JAMRDG010000002">
    <property type="protein sequence ID" value="KAJ3689883.1"/>
    <property type="molecule type" value="Genomic_DNA"/>
</dbReference>
<name>A0AAD6EMG9_9POAL</name>
<dbReference type="PANTHER" id="PTHR31319:SF98">
    <property type="entry name" value="TRANSCRIPTION FACTOR GHD7"/>
    <property type="match status" value="1"/>
</dbReference>